<keyword evidence="2" id="KW-0808">Transferase</keyword>
<dbReference type="InterPro" id="IPR029035">
    <property type="entry name" value="DHS-like_NAD/FAD-binding_dom"/>
</dbReference>
<keyword evidence="4" id="KW-0479">Metal-binding</keyword>
<keyword evidence="7" id="KW-1185">Reference proteome</keyword>
<sequence length="255" mass="27146">MQPSQTLIEQAAAACARGTKGVALTGAGISVESGIPPFRGKGGLWEKIDPMKYAHIDALVSNPAEVWEVLFRGIGELLTTATPNAGHLGLQRLEQMGILQTVITQNVDGLHQKAGSSDVIEFHGTHAVLRCMGCHVRSDWQAITLDRIPPVCPCGAYLRPDVVMFGEPIDVGLLRRSQILSANCDVMLVVGTSATVEPAAYLPLIAKDRGAFIIEINPEPTPLTDRVSDVTLLGPAGEVMERIVAAVANIQGRSL</sequence>
<accession>A0AA41QZD1</accession>
<dbReference type="InterPro" id="IPR050134">
    <property type="entry name" value="NAD-dep_sirtuin_deacylases"/>
</dbReference>
<comment type="caution">
    <text evidence="6">The sequence shown here is derived from an EMBL/GenBank/DDBJ whole genome shotgun (WGS) entry which is preliminary data.</text>
</comment>
<dbReference type="EMBL" id="JALJRB010000001">
    <property type="protein sequence ID" value="MCJ8499252.1"/>
    <property type="molecule type" value="Genomic_DNA"/>
</dbReference>
<feature type="binding site" evidence="4">
    <location>
        <position position="154"/>
    </location>
    <ligand>
        <name>Zn(2+)</name>
        <dbReference type="ChEBI" id="CHEBI:29105"/>
    </ligand>
</feature>
<evidence type="ECO:0000313" key="6">
    <source>
        <dbReference type="EMBL" id="MCJ8499252.1"/>
    </source>
</evidence>
<reference evidence="6" key="1">
    <citation type="submission" date="2022-04" db="EMBL/GenBank/DDBJ databases">
        <title>Desulfatitalea alkaliphila sp. nov., a novel anaerobic sulfate-reducing bacterium isolated from terrestrial mud volcano, Taman Peninsula, Russia.</title>
        <authorList>
            <person name="Khomyakova M.A."/>
            <person name="Merkel A.Y."/>
            <person name="Slobodkin A.I."/>
        </authorList>
    </citation>
    <scope>NUCLEOTIDE SEQUENCE</scope>
    <source>
        <strain evidence="6">M08but</strain>
    </source>
</reference>
<gene>
    <name evidence="6" type="ORF">MRX98_01585</name>
</gene>
<dbReference type="PANTHER" id="PTHR11085">
    <property type="entry name" value="NAD-DEPENDENT PROTEIN DEACYLASE SIRTUIN-5, MITOCHONDRIAL-RELATED"/>
    <property type="match status" value="1"/>
</dbReference>
<evidence type="ECO:0000259" key="5">
    <source>
        <dbReference type="PROSITE" id="PS50305"/>
    </source>
</evidence>
<feature type="binding site" evidence="4">
    <location>
        <position position="152"/>
    </location>
    <ligand>
        <name>Zn(2+)</name>
        <dbReference type="ChEBI" id="CHEBI:29105"/>
    </ligand>
</feature>
<proteinExistence type="predicted"/>
<dbReference type="EC" id="2.3.1.286" evidence="1"/>
<dbReference type="NCBIfam" id="NF001753">
    <property type="entry name" value="PRK00481.1-3"/>
    <property type="match status" value="1"/>
</dbReference>
<dbReference type="GO" id="GO:0070403">
    <property type="term" value="F:NAD+ binding"/>
    <property type="evidence" value="ECO:0007669"/>
    <property type="project" value="InterPro"/>
</dbReference>
<feature type="domain" description="Deacetylase sirtuin-type" evidence="5">
    <location>
        <begin position="1"/>
        <end position="253"/>
    </location>
</feature>
<protein>
    <recommendedName>
        <fullName evidence="1">protein acetyllysine N-acetyltransferase</fullName>
        <ecNumber evidence="1">2.3.1.286</ecNumber>
    </recommendedName>
</protein>
<dbReference type="Pfam" id="PF02146">
    <property type="entry name" value="SIR2"/>
    <property type="match status" value="1"/>
</dbReference>
<dbReference type="InterPro" id="IPR026590">
    <property type="entry name" value="Ssirtuin_cat_dom"/>
</dbReference>
<name>A0AA41QZD1_9BACT</name>
<dbReference type="GO" id="GO:0017136">
    <property type="term" value="F:histone deacetylase activity, NAD-dependent"/>
    <property type="evidence" value="ECO:0007669"/>
    <property type="project" value="TreeGrafter"/>
</dbReference>
<keyword evidence="3" id="KW-0520">NAD</keyword>
<evidence type="ECO:0000313" key="7">
    <source>
        <dbReference type="Proteomes" id="UP001165427"/>
    </source>
</evidence>
<evidence type="ECO:0000256" key="2">
    <source>
        <dbReference type="ARBA" id="ARBA00022679"/>
    </source>
</evidence>
<organism evidence="6 7">
    <name type="scientific">Desulfatitalea alkaliphila</name>
    <dbReference type="NCBI Taxonomy" id="2929485"/>
    <lineage>
        <taxon>Bacteria</taxon>
        <taxon>Pseudomonadati</taxon>
        <taxon>Thermodesulfobacteriota</taxon>
        <taxon>Desulfobacteria</taxon>
        <taxon>Desulfobacterales</taxon>
        <taxon>Desulfosarcinaceae</taxon>
        <taxon>Desulfatitalea</taxon>
    </lineage>
</organism>
<evidence type="ECO:0000256" key="3">
    <source>
        <dbReference type="ARBA" id="ARBA00023027"/>
    </source>
</evidence>
<dbReference type="PROSITE" id="PS50305">
    <property type="entry name" value="SIRTUIN"/>
    <property type="match status" value="1"/>
</dbReference>
<dbReference type="Proteomes" id="UP001165427">
    <property type="component" value="Unassembled WGS sequence"/>
</dbReference>
<dbReference type="GO" id="GO:0046872">
    <property type="term" value="F:metal ion binding"/>
    <property type="evidence" value="ECO:0007669"/>
    <property type="project" value="UniProtKB-KW"/>
</dbReference>
<evidence type="ECO:0000256" key="4">
    <source>
        <dbReference type="PROSITE-ProRule" id="PRU00236"/>
    </source>
</evidence>
<dbReference type="PANTHER" id="PTHR11085:SF11">
    <property type="entry name" value="NAD-DEPENDENT PROTEIN DEACETYLASE"/>
    <property type="match status" value="1"/>
</dbReference>
<feature type="binding site" evidence="4">
    <location>
        <position position="134"/>
    </location>
    <ligand>
        <name>Zn(2+)</name>
        <dbReference type="ChEBI" id="CHEBI:29105"/>
    </ligand>
</feature>
<dbReference type="Gene3D" id="3.40.50.1220">
    <property type="entry name" value="TPP-binding domain"/>
    <property type="match status" value="1"/>
</dbReference>
<dbReference type="InterPro" id="IPR003000">
    <property type="entry name" value="Sirtuin"/>
</dbReference>
<feature type="active site" description="Proton acceptor" evidence="4">
    <location>
        <position position="123"/>
    </location>
</feature>
<feature type="binding site" evidence="4">
    <location>
        <position position="131"/>
    </location>
    <ligand>
        <name>Zn(2+)</name>
        <dbReference type="ChEBI" id="CHEBI:29105"/>
    </ligand>
</feature>
<evidence type="ECO:0000256" key="1">
    <source>
        <dbReference type="ARBA" id="ARBA00012928"/>
    </source>
</evidence>
<dbReference type="Gene3D" id="3.30.1600.10">
    <property type="entry name" value="SIR2/SIRT2 'Small Domain"/>
    <property type="match status" value="1"/>
</dbReference>
<dbReference type="InterPro" id="IPR026591">
    <property type="entry name" value="Sirtuin_cat_small_dom_sf"/>
</dbReference>
<dbReference type="RefSeq" id="WP_246902425.1">
    <property type="nucleotide sequence ID" value="NZ_JALJRB010000001.1"/>
</dbReference>
<keyword evidence="4" id="KW-0862">Zinc</keyword>
<dbReference type="AlphaFoldDB" id="A0AA41QZD1"/>
<dbReference type="SUPFAM" id="SSF52467">
    <property type="entry name" value="DHS-like NAD/FAD-binding domain"/>
    <property type="match status" value="1"/>
</dbReference>